<dbReference type="AlphaFoldDB" id="A0A8H6KGH3"/>
<sequence>MSPSHRPSGQWKSAGSESKTSYGEGQGVTDCDIERPGSYERIKKSYFSAESAPSCAPDAKSWVRRKGRREYTNDMVSRPKRPRTIESGAYGTARVNRLITQPGTDKTALQSRGNVSLEEAHPGLTLHDAIDLIDRLCMAWQEDGLELQAADKTNGERREAPKERAISSAL</sequence>
<reference evidence="2" key="1">
    <citation type="journal article" date="2020" name="Phytopathology">
        <title>Genome Sequence Resources of Colletotrichum truncatum, C. plurivorum, C. musicola, and C. sojae: Four Species Pathogenic to Soybean (Glycine max).</title>
        <authorList>
            <person name="Rogerio F."/>
            <person name="Boufleur T.R."/>
            <person name="Ciampi-Guillardi M."/>
            <person name="Sukno S.A."/>
            <person name="Thon M.R."/>
            <person name="Massola Junior N.S."/>
            <person name="Baroncelli R."/>
        </authorList>
    </citation>
    <scope>NUCLEOTIDE SEQUENCE</scope>
    <source>
        <strain evidence="2">LFN0074</strain>
    </source>
</reference>
<feature type="region of interest" description="Disordered" evidence="1">
    <location>
        <begin position="150"/>
        <end position="170"/>
    </location>
</feature>
<evidence type="ECO:0000313" key="2">
    <source>
        <dbReference type="EMBL" id="KAF6831099.1"/>
    </source>
</evidence>
<gene>
    <name evidence="2" type="ORF">CMUS01_07484</name>
</gene>
<name>A0A8H6KGH3_9PEZI</name>
<protein>
    <submittedName>
        <fullName evidence="2">Uncharacterized protein</fullName>
    </submittedName>
</protein>
<feature type="compositionally biased region" description="Basic and acidic residues" evidence="1">
    <location>
        <begin position="153"/>
        <end position="170"/>
    </location>
</feature>
<organism evidence="2 3">
    <name type="scientific">Colletotrichum musicola</name>
    <dbReference type="NCBI Taxonomy" id="2175873"/>
    <lineage>
        <taxon>Eukaryota</taxon>
        <taxon>Fungi</taxon>
        <taxon>Dikarya</taxon>
        <taxon>Ascomycota</taxon>
        <taxon>Pezizomycotina</taxon>
        <taxon>Sordariomycetes</taxon>
        <taxon>Hypocreomycetidae</taxon>
        <taxon>Glomerellales</taxon>
        <taxon>Glomerellaceae</taxon>
        <taxon>Colletotrichum</taxon>
        <taxon>Colletotrichum orchidearum species complex</taxon>
    </lineage>
</organism>
<accession>A0A8H6KGH3</accession>
<dbReference type="EMBL" id="WIGM01000269">
    <property type="protein sequence ID" value="KAF6831099.1"/>
    <property type="molecule type" value="Genomic_DNA"/>
</dbReference>
<feature type="compositionally biased region" description="Polar residues" evidence="1">
    <location>
        <begin position="1"/>
        <end position="23"/>
    </location>
</feature>
<comment type="caution">
    <text evidence="2">The sequence shown here is derived from an EMBL/GenBank/DDBJ whole genome shotgun (WGS) entry which is preliminary data.</text>
</comment>
<proteinExistence type="predicted"/>
<evidence type="ECO:0000256" key="1">
    <source>
        <dbReference type="SAM" id="MobiDB-lite"/>
    </source>
</evidence>
<feature type="region of interest" description="Disordered" evidence="1">
    <location>
        <begin position="1"/>
        <end position="35"/>
    </location>
</feature>
<evidence type="ECO:0000313" key="3">
    <source>
        <dbReference type="Proteomes" id="UP000639643"/>
    </source>
</evidence>
<dbReference type="Proteomes" id="UP000639643">
    <property type="component" value="Unassembled WGS sequence"/>
</dbReference>
<keyword evidence="3" id="KW-1185">Reference proteome</keyword>